<dbReference type="GO" id="GO:0006508">
    <property type="term" value="P:proteolysis"/>
    <property type="evidence" value="ECO:0007669"/>
    <property type="project" value="UniProtKB-KW"/>
</dbReference>
<protein>
    <recommendedName>
        <fullName evidence="5">Ubiquitin-like protease family profile domain-containing protein</fullName>
    </recommendedName>
</protein>
<evidence type="ECO:0000256" key="1">
    <source>
        <dbReference type="ARBA" id="ARBA00005234"/>
    </source>
</evidence>
<keyword evidence="2" id="KW-0645">Protease</keyword>
<dbReference type="Pfam" id="PF02902">
    <property type="entry name" value="Peptidase_C48"/>
    <property type="match status" value="1"/>
</dbReference>
<organism evidence="6 7">
    <name type="scientific">Carnegiea gigantea</name>
    <dbReference type="NCBI Taxonomy" id="171969"/>
    <lineage>
        <taxon>Eukaryota</taxon>
        <taxon>Viridiplantae</taxon>
        <taxon>Streptophyta</taxon>
        <taxon>Embryophyta</taxon>
        <taxon>Tracheophyta</taxon>
        <taxon>Spermatophyta</taxon>
        <taxon>Magnoliopsida</taxon>
        <taxon>eudicotyledons</taxon>
        <taxon>Gunneridae</taxon>
        <taxon>Pentapetalae</taxon>
        <taxon>Caryophyllales</taxon>
        <taxon>Cactineae</taxon>
        <taxon>Cactaceae</taxon>
        <taxon>Cactoideae</taxon>
        <taxon>Echinocereeae</taxon>
        <taxon>Carnegiea</taxon>
    </lineage>
</organism>
<comment type="similarity">
    <text evidence="1">Belongs to the peptidase C48 family.</text>
</comment>
<evidence type="ECO:0000313" key="7">
    <source>
        <dbReference type="Proteomes" id="UP001153076"/>
    </source>
</evidence>
<sequence>MAVEDANSVPQPLTPFLDEDAVMVEQPPIAGDGGHCVADMSTSTITHGGDEQSCPRPSNIVSMMKQVPRLRKPSRGRGSAYTNPMRWTKDGRKGLKSTATVKTGSRHHSRSTAHGDVVNDEDVISVVPIAVVPGEGEVDAHEVPDVALKVRFAVRNSLPADDVPDTSTFGPSPHVPALRTRRRLKICNLQGGCKSVPDMDVFPYGVGPTRSYSCSVQGRQGQSVNFDMPEASEKYANAEFLKGLINVVPTWGAADRLGRVVRSPPVLQTTPSPQRNHKRYCRMSVFLDRHDQLLLVADVNNRRFITYDSLQCKWDGPRKRLLLSGVSYPPSYVITLMCMLLSLTSVQLPLQKVAIGLALMKLAEFTDVLRWEMEHANCPQQDNGHDCGVYMLMFMDLLSIRADGLYFGQPYVRQARDKLLLSLL</sequence>
<dbReference type="InterPro" id="IPR003653">
    <property type="entry name" value="Peptidase_C48_C"/>
</dbReference>
<dbReference type="SUPFAM" id="SSF54001">
    <property type="entry name" value="Cysteine proteinases"/>
    <property type="match status" value="1"/>
</dbReference>
<evidence type="ECO:0000313" key="6">
    <source>
        <dbReference type="EMBL" id="KAJ8435110.1"/>
    </source>
</evidence>
<feature type="region of interest" description="Disordered" evidence="4">
    <location>
        <begin position="71"/>
        <end position="113"/>
    </location>
</feature>
<dbReference type="Proteomes" id="UP001153076">
    <property type="component" value="Unassembled WGS sequence"/>
</dbReference>
<keyword evidence="3" id="KW-0378">Hydrolase</keyword>
<dbReference type="InterPro" id="IPR038765">
    <property type="entry name" value="Papain-like_cys_pep_sf"/>
</dbReference>
<gene>
    <name evidence="6" type="ORF">Cgig2_001985</name>
</gene>
<dbReference type="GO" id="GO:0008234">
    <property type="term" value="F:cysteine-type peptidase activity"/>
    <property type="evidence" value="ECO:0007669"/>
    <property type="project" value="InterPro"/>
</dbReference>
<dbReference type="AlphaFoldDB" id="A0A9Q1K1L0"/>
<keyword evidence="7" id="KW-1185">Reference proteome</keyword>
<comment type="caution">
    <text evidence="6">The sequence shown here is derived from an EMBL/GenBank/DDBJ whole genome shotgun (WGS) entry which is preliminary data.</text>
</comment>
<feature type="domain" description="Ubiquitin-like protease family profile" evidence="5">
    <location>
        <begin position="362"/>
        <end position="400"/>
    </location>
</feature>
<evidence type="ECO:0000256" key="2">
    <source>
        <dbReference type="ARBA" id="ARBA00022670"/>
    </source>
</evidence>
<evidence type="ECO:0000256" key="4">
    <source>
        <dbReference type="SAM" id="MobiDB-lite"/>
    </source>
</evidence>
<accession>A0A9Q1K1L0</accession>
<dbReference type="OrthoDB" id="696486at2759"/>
<evidence type="ECO:0000256" key="3">
    <source>
        <dbReference type="ARBA" id="ARBA00022801"/>
    </source>
</evidence>
<evidence type="ECO:0000259" key="5">
    <source>
        <dbReference type="Pfam" id="PF02902"/>
    </source>
</evidence>
<dbReference type="EMBL" id="JAKOGI010000432">
    <property type="protein sequence ID" value="KAJ8435110.1"/>
    <property type="molecule type" value="Genomic_DNA"/>
</dbReference>
<dbReference type="Gene3D" id="3.40.395.10">
    <property type="entry name" value="Adenoviral Proteinase, Chain A"/>
    <property type="match status" value="1"/>
</dbReference>
<proteinExistence type="inferred from homology"/>
<name>A0A9Q1K1L0_9CARY</name>
<reference evidence="6" key="1">
    <citation type="submission" date="2022-04" db="EMBL/GenBank/DDBJ databases">
        <title>Carnegiea gigantea Genome sequencing and assembly v2.</title>
        <authorList>
            <person name="Copetti D."/>
            <person name="Sanderson M.J."/>
            <person name="Burquez A."/>
            <person name="Wojciechowski M.F."/>
        </authorList>
    </citation>
    <scope>NUCLEOTIDE SEQUENCE</scope>
    <source>
        <strain evidence="6">SGP5-SGP5p</strain>
        <tissue evidence="6">Aerial part</tissue>
    </source>
</reference>